<dbReference type="WBParaSite" id="ES5_v2.g8911.t1">
    <property type="protein sequence ID" value="ES5_v2.g8911.t1"/>
    <property type="gene ID" value="ES5_v2.g8911"/>
</dbReference>
<evidence type="ECO:0000313" key="2">
    <source>
        <dbReference type="WBParaSite" id="ES5_v2.g8911.t1"/>
    </source>
</evidence>
<accession>A0AC34GVU4</accession>
<reference evidence="2" key="1">
    <citation type="submission" date="2022-11" db="UniProtKB">
        <authorList>
            <consortium name="WormBaseParasite"/>
        </authorList>
    </citation>
    <scope>IDENTIFICATION</scope>
</reference>
<evidence type="ECO:0000313" key="1">
    <source>
        <dbReference type="Proteomes" id="UP000887579"/>
    </source>
</evidence>
<organism evidence="1 2">
    <name type="scientific">Panagrolaimus sp. ES5</name>
    <dbReference type="NCBI Taxonomy" id="591445"/>
    <lineage>
        <taxon>Eukaryota</taxon>
        <taxon>Metazoa</taxon>
        <taxon>Ecdysozoa</taxon>
        <taxon>Nematoda</taxon>
        <taxon>Chromadorea</taxon>
        <taxon>Rhabditida</taxon>
        <taxon>Tylenchina</taxon>
        <taxon>Panagrolaimomorpha</taxon>
        <taxon>Panagrolaimoidea</taxon>
        <taxon>Panagrolaimidae</taxon>
        <taxon>Panagrolaimus</taxon>
    </lineage>
</organism>
<proteinExistence type="predicted"/>
<name>A0AC34GVU4_9BILA</name>
<dbReference type="Proteomes" id="UP000887579">
    <property type="component" value="Unplaced"/>
</dbReference>
<sequence>MPARPRVDRLKTIYTAARQLNFGFRLQGFPSAPNENGIFGFKPQLHRLTLRFCKQNDASMGIRNFIETSLKNFAAENPQTVVYVIPARNSVPTLRAEYANGREVHVNAKVFTLERAQREINSLRTRSGEPIVKFEAHQTASCRSLQGQWSSLTSIDPRQNVAQLPSPEFNIYKTATVSATDYLLKMVQEEQGENKPKLEEAKEK</sequence>
<protein>
    <submittedName>
        <fullName evidence="2">Large ribosomal subunit protein mL43</fullName>
    </submittedName>
</protein>